<dbReference type="InterPro" id="IPR013762">
    <property type="entry name" value="Integrase-like_cat_sf"/>
</dbReference>
<dbReference type="Gene3D" id="1.10.443.10">
    <property type="entry name" value="Intergrase catalytic core"/>
    <property type="match status" value="1"/>
</dbReference>
<dbReference type="InterPro" id="IPR011010">
    <property type="entry name" value="DNA_brk_join_enz"/>
</dbReference>
<gene>
    <name evidence="2" type="ORF">HNE05_00285</name>
</gene>
<dbReference type="RefSeq" id="WP_173203070.1">
    <property type="nucleotide sequence ID" value="NZ_CP053697.2"/>
</dbReference>
<evidence type="ECO:0000313" key="3">
    <source>
        <dbReference type="Proteomes" id="UP000501379"/>
    </source>
</evidence>
<accession>A0A6M8FCN9</accession>
<keyword evidence="3" id="KW-1185">Reference proteome</keyword>
<dbReference type="GO" id="GO:0003677">
    <property type="term" value="F:DNA binding"/>
    <property type="evidence" value="ECO:0007669"/>
    <property type="project" value="InterPro"/>
</dbReference>
<evidence type="ECO:0000313" key="2">
    <source>
        <dbReference type="EMBL" id="QKE61870.1"/>
    </source>
</evidence>
<dbReference type="GO" id="GO:0006310">
    <property type="term" value="P:DNA recombination"/>
    <property type="evidence" value="ECO:0007669"/>
    <property type="project" value="UniProtKB-KW"/>
</dbReference>
<sequence length="534" mass="60165">MSPFNSPHVQDLILDNGWEAIPSSFITREGRNALMDERERRLYLPIESARGVINLTQILCPILSWVVVKFVVYQARCVSSIAGLNAWKDIVRILKFREFLSKSSKCEYPEILEQALISQVEWVIGYYAQAGSLWNIYRFVQFYIWAAENYPELGFSVAYADELQEMTIPGNPKGEAVREEFSQGGALHPDLETPLILRALENDSGNEYAHYQQRAAVALSLSYGRNSANYTALNEEDLYDALDMPDNPLWTLNIPRIKKRYISHRSDFVSESVESNTLRHIQALIEQNQALSDQVEVNGELISTDRPLFRRARANSVFLRVGMYAPVYRMYSCHFARLLSDFAERVELVSPLTGEIMHLTPRRFRYTVGCVYAAMGVSRKELAVRLDHSDVQNVEVYFTLLTNMRTSLDKAAAIHFASKVNAFLGANPVDENLIGSDRRVLASFEDSGEVEAMGGCGREAECGRFPPWSCYLCPKFQPFRSSVHERVLEQLLRLQKAIRSPNGLGVGLADVIMAVAQVVSMCNEGAADGPQVSS</sequence>
<dbReference type="KEGG" id="pcam:HNE05_00285"/>
<dbReference type="GO" id="GO:0015074">
    <property type="term" value="P:DNA integration"/>
    <property type="evidence" value="ECO:0007669"/>
    <property type="project" value="InterPro"/>
</dbReference>
<organism evidence="2 3">
    <name type="scientific">Aquipseudomonas campi</name>
    <dbReference type="NCBI Taxonomy" id="2731681"/>
    <lineage>
        <taxon>Bacteria</taxon>
        <taxon>Pseudomonadati</taxon>
        <taxon>Pseudomonadota</taxon>
        <taxon>Gammaproteobacteria</taxon>
        <taxon>Pseudomonadales</taxon>
        <taxon>Pseudomonadaceae</taxon>
        <taxon>Aquipseudomonas</taxon>
    </lineage>
</organism>
<name>A0A6M8FCN9_9GAMM</name>
<dbReference type="AlphaFoldDB" id="A0A6M8FCN9"/>
<evidence type="ECO:0000256" key="1">
    <source>
        <dbReference type="ARBA" id="ARBA00023172"/>
    </source>
</evidence>
<proteinExistence type="predicted"/>
<dbReference type="EMBL" id="CP053697">
    <property type="protein sequence ID" value="QKE61870.1"/>
    <property type="molecule type" value="Genomic_DNA"/>
</dbReference>
<reference evidence="2" key="1">
    <citation type="submission" date="2020-07" db="EMBL/GenBank/DDBJ databases">
        <title>Nitrate ammonifying Pseudomonas campi sp. nov. isolated from German agricultural grassland.</title>
        <authorList>
            <person name="Timsy T."/>
            <person name="Ulrich A."/>
            <person name="Spanner T."/>
            <person name="Foesel B."/>
            <person name="Kolb S."/>
            <person name="Horn M.A."/>
            <person name="Behrendt U."/>
        </authorList>
    </citation>
    <scope>NUCLEOTIDE SEQUENCE</scope>
    <source>
        <strain evidence="2">S1-A32-2</strain>
    </source>
</reference>
<keyword evidence="1" id="KW-0233">DNA recombination</keyword>
<dbReference type="Proteomes" id="UP000501379">
    <property type="component" value="Chromosome"/>
</dbReference>
<protein>
    <submittedName>
        <fullName evidence="2">Site-specific integrase</fullName>
    </submittedName>
</protein>
<dbReference type="SUPFAM" id="SSF56349">
    <property type="entry name" value="DNA breaking-rejoining enzymes"/>
    <property type="match status" value="1"/>
</dbReference>